<feature type="domain" description="GmrSD restriction endonucleases N-terminal" evidence="1">
    <location>
        <begin position="24"/>
        <end position="227"/>
    </location>
</feature>
<keyword evidence="3" id="KW-1185">Reference proteome</keyword>
<comment type="caution">
    <text evidence="2">The sequence shown here is derived from an EMBL/GenBank/DDBJ whole genome shotgun (WGS) entry which is preliminary data.</text>
</comment>
<proteinExistence type="predicted"/>
<evidence type="ECO:0000259" key="1">
    <source>
        <dbReference type="Pfam" id="PF03235"/>
    </source>
</evidence>
<protein>
    <submittedName>
        <fullName evidence="2">DUF262 domain-containing protein</fullName>
    </submittedName>
</protein>
<organism evidence="2 3">
    <name type="scientific">Anaerovibrio slackiae</name>
    <dbReference type="NCBI Taxonomy" id="2652309"/>
    <lineage>
        <taxon>Bacteria</taxon>
        <taxon>Bacillati</taxon>
        <taxon>Bacillota</taxon>
        <taxon>Negativicutes</taxon>
        <taxon>Selenomonadales</taxon>
        <taxon>Selenomonadaceae</taxon>
        <taxon>Anaerovibrio</taxon>
    </lineage>
</organism>
<dbReference type="Proteomes" id="UP000433181">
    <property type="component" value="Unassembled WGS sequence"/>
</dbReference>
<dbReference type="EMBL" id="VUNR01000008">
    <property type="protein sequence ID" value="MSU08474.1"/>
    <property type="molecule type" value="Genomic_DNA"/>
</dbReference>
<sequence length="733" mass="86203">MEAKLHSFFDIFDTGVEDAQGNIQVNKIVIPVIQRDYAQGRTSPEIARVRKRFLDSLYRAVTEEPVTLDFVYGDIDVNGVMTPLDGQQRLTTLFLLYWYAARKSAITECEFLNKFSYETRCTARDFCLELVNFVPSFDGELSKEIKDQAWFPLDWLKDPTVSAMLVMLDAIAEKFAEVCDLWEKLQNNAITFYFLPIRAMGMTDELYIKMNSRGKPLTAFEHFKAELERELRKVDDVAAKRIMGKIDREWTDLLWGYRNGHTGTVADNIVDDEFLRYFKFVCDIIGYRGGESLQGKSRDEFDLLKRYFFAESEFVRENIDTLEIFFDCWCDIPGYDTPTEFLKSFIAEGDEHEPGKIIAGDKKDIFEDCLHRDTGLVLGNKVRLYAIIVYLQNYDRVTRQEFVRRIRIIDNLVRNSNDEVVDRSDRNRMPAILAQVDTIMLYGRIDIFRKTKLKKIKRKKGTFNWHQLLEEQKKIKFVHEHPEQAEILFELEDHYLLRGQIGIIGLEHLDYAGRFFSLFSNWSKEKMDKIDCAMMSLGDYGQKEYSGRYQYASYDKEEVWRKLFHRSGNSDFAKTKNVLLNLLAKSESFDDNVLQKIIDDFIAECEEKHEYPWRYYYVKYDVYRAGKDGKLYNDATEEQPYLFLVMQTKLRCSKNSYMPYLKAADDEHLSEEYCGQILIYGNRYIMCENGGYLLCDFKTDQLIRKISVKQNEKGIDTEDRVVRLKKYIRRAGL</sequence>
<dbReference type="AlphaFoldDB" id="A0A6I2UG11"/>
<gene>
    <name evidence="2" type="ORF">FYJ84_05680</name>
</gene>
<dbReference type="Pfam" id="PF03235">
    <property type="entry name" value="GmrSD_N"/>
    <property type="match status" value="1"/>
</dbReference>
<reference evidence="2 3" key="1">
    <citation type="submission" date="2019-08" db="EMBL/GenBank/DDBJ databases">
        <title>In-depth cultivation of the pig gut microbiome towards novel bacterial diversity and tailored functional studies.</title>
        <authorList>
            <person name="Wylensek D."/>
            <person name="Hitch T.C.A."/>
            <person name="Clavel T."/>
        </authorList>
    </citation>
    <scope>NUCLEOTIDE SEQUENCE [LARGE SCALE GENOMIC DNA]</scope>
    <source>
        <strain evidence="2 3">WCA-693-APC-5D-A</strain>
    </source>
</reference>
<dbReference type="GeneID" id="96778401"/>
<dbReference type="InterPro" id="IPR004919">
    <property type="entry name" value="GmrSD_N"/>
</dbReference>
<dbReference type="RefSeq" id="WP_154406638.1">
    <property type="nucleotide sequence ID" value="NZ_VUNR01000008.1"/>
</dbReference>
<name>A0A6I2UG11_9FIRM</name>
<evidence type="ECO:0000313" key="3">
    <source>
        <dbReference type="Proteomes" id="UP000433181"/>
    </source>
</evidence>
<accession>A0A6I2UG11</accession>
<evidence type="ECO:0000313" key="2">
    <source>
        <dbReference type="EMBL" id="MSU08474.1"/>
    </source>
</evidence>